<accession>A0ACC0KLT7</accession>
<protein>
    <submittedName>
        <fullName evidence="1">Uncharacterized protein</fullName>
    </submittedName>
</protein>
<evidence type="ECO:0000313" key="2">
    <source>
        <dbReference type="Proteomes" id="UP001064048"/>
    </source>
</evidence>
<reference evidence="1 2" key="1">
    <citation type="journal article" date="2022" name="Genome Biol. Evol.">
        <title>The Spruce Budworm Genome: Reconstructing the Evolutionary History of Antifreeze Proteins.</title>
        <authorList>
            <person name="Beliveau C."/>
            <person name="Gagne P."/>
            <person name="Picq S."/>
            <person name="Vernygora O."/>
            <person name="Keeling C.I."/>
            <person name="Pinkney K."/>
            <person name="Doucet D."/>
            <person name="Wen F."/>
            <person name="Johnston J.S."/>
            <person name="Maaroufi H."/>
            <person name="Boyle B."/>
            <person name="Laroche J."/>
            <person name="Dewar K."/>
            <person name="Juretic N."/>
            <person name="Blackburn G."/>
            <person name="Nisole A."/>
            <person name="Brunet B."/>
            <person name="Brandao M."/>
            <person name="Lumley L."/>
            <person name="Duan J."/>
            <person name="Quan G."/>
            <person name="Lucarotti C.J."/>
            <person name="Roe A.D."/>
            <person name="Sperling F.A.H."/>
            <person name="Levesque R.C."/>
            <person name="Cusson M."/>
        </authorList>
    </citation>
    <scope>NUCLEOTIDE SEQUENCE [LARGE SCALE GENOMIC DNA]</scope>
    <source>
        <strain evidence="1">Glfc:IPQL:Cfum</strain>
    </source>
</reference>
<keyword evidence="2" id="KW-1185">Reference proteome</keyword>
<name>A0ACC0KLT7_CHOFU</name>
<comment type="caution">
    <text evidence="1">The sequence shown here is derived from an EMBL/GenBank/DDBJ whole genome shotgun (WGS) entry which is preliminary data.</text>
</comment>
<organism evidence="1 2">
    <name type="scientific">Choristoneura fumiferana</name>
    <name type="common">Spruce budworm moth</name>
    <name type="synonym">Archips fumiferana</name>
    <dbReference type="NCBI Taxonomy" id="7141"/>
    <lineage>
        <taxon>Eukaryota</taxon>
        <taxon>Metazoa</taxon>
        <taxon>Ecdysozoa</taxon>
        <taxon>Arthropoda</taxon>
        <taxon>Hexapoda</taxon>
        <taxon>Insecta</taxon>
        <taxon>Pterygota</taxon>
        <taxon>Neoptera</taxon>
        <taxon>Endopterygota</taxon>
        <taxon>Lepidoptera</taxon>
        <taxon>Glossata</taxon>
        <taxon>Ditrysia</taxon>
        <taxon>Tortricoidea</taxon>
        <taxon>Tortricidae</taxon>
        <taxon>Tortricinae</taxon>
        <taxon>Choristoneura</taxon>
    </lineage>
</organism>
<dbReference type="EMBL" id="CM046117">
    <property type="protein sequence ID" value="KAI8437136.1"/>
    <property type="molecule type" value="Genomic_DNA"/>
</dbReference>
<evidence type="ECO:0000313" key="1">
    <source>
        <dbReference type="EMBL" id="KAI8437136.1"/>
    </source>
</evidence>
<gene>
    <name evidence="1" type="ORF">MSG28_010486</name>
</gene>
<proteinExistence type="predicted"/>
<dbReference type="Proteomes" id="UP001064048">
    <property type="component" value="Chromosome 17"/>
</dbReference>
<sequence>MEFPTLGEHCDFENCNQIDFLPLQCKCGKVFCRAHFTEHSLSGECELAPEPREINLKNDDQIFRCSHNGCRKGSLHEMLCAKCGKHYCIEHRFHASCPEIDDETMAAKIEVLEAPRRQFQEANKHLQEKITENIRKALQSSAKVKTASKIHLMRIKQKAKGPKSIPPSDRVYFAIGKPKSMEAKSVKLVEDENKLVALESVTLDPDLKDSVPVFISSKWSLGRAIDSICDTCNIKNDNNKMGDVKLRVFRQLDGYCISPKKMDVEVGDLMKREVLLEGDKLLVEYVDGSVLSGLSDNTEIFLT</sequence>